<reference evidence="1" key="2">
    <citation type="submission" date="2020-09" db="EMBL/GenBank/DDBJ databases">
        <authorList>
            <person name="Sun Q."/>
            <person name="Zhou Y."/>
        </authorList>
    </citation>
    <scope>NUCLEOTIDE SEQUENCE</scope>
    <source>
        <strain evidence="1">CGMCC 1.12751</strain>
    </source>
</reference>
<protein>
    <submittedName>
        <fullName evidence="1">Uncharacterized protein</fullName>
    </submittedName>
</protein>
<reference evidence="1" key="1">
    <citation type="journal article" date="2014" name="Int. J. Syst. Evol. Microbiol.">
        <title>Complete genome sequence of Corynebacterium casei LMG S-19264T (=DSM 44701T), isolated from a smear-ripened cheese.</title>
        <authorList>
            <consortium name="US DOE Joint Genome Institute (JGI-PGF)"/>
            <person name="Walter F."/>
            <person name="Albersmeier A."/>
            <person name="Kalinowski J."/>
            <person name="Ruckert C."/>
        </authorList>
    </citation>
    <scope>NUCLEOTIDE SEQUENCE</scope>
    <source>
        <strain evidence="1">CGMCC 1.12751</strain>
    </source>
</reference>
<evidence type="ECO:0000313" key="1">
    <source>
        <dbReference type="EMBL" id="GGG49394.1"/>
    </source>
</evidence>
<dbReference type="AlphaFoldDB" id="A0A917GKK0"/>
<dbReference type="EMBL" id="BMFQ01000002">
    <property type="protein sequence ID" value="GGG49394.1"/>
    <property type="molecule type" value="Genomic_DNA"/>
</dbReference>
<gene>
    <name evidence="1" type="ORF">GCM10010976_20880</name>
</gene>
<name>A0A917GKK0_9FLAO</name>
<comment type="caution">
    <text evidence="1">The sequence shown here is derived from an EMBL/GenBank/DDBJ whole genome shotgun (WGS) entry which is preliminary data.</text>
</comment>
<organism evidence="1 2">
    <name type="scientific">Bizionia arctica</name>
    <dbReference type="NCBI Taxonomy" id="1495645"/>
    <lineage>
        <taxon>Bacteria</taxon>
        <taxon>Pseudomonadati</taxon>
        <taxon>Bacteroidota</taxon>
        <taxon>Flavobacteriia</taxon>
        <taxon>Flavobacteriales</taxon>
        <taxon>Flavobacteriaceae</taxon>
        <taxon>Bizionia</taxon>
    </lineage>
</organism>
<keyword evidence="2" id="KW-1185">Reference proteome</keyword>
<proteinExistence type="predicted"/>
<evidence type="ECO:0000313" key="2">
    <source>
        <dbReference type="Proteomes" id="UP000625976"/>
    </source>
</evidence>
<dbReference type="RefSeq" id="WP_188464506.1">
    <property type="nucleotide sequence ID" value="NZ_BMFQ01000002.1"/>
</dbReference>
<accession>A0A917GKK0</accession>
<sequence>MNQVQLFNEEILDCIFEIEMYFPELYYLLEETPFKGINSNQLISIEALEDYFNTLKEKLNTFRINQTKLNFKKT</sequence>
<dbReference type="Proteomes" id="UP000625976">
    <property type="component" value="Unassembled WGS sequence"/>
</dbReference>